<protein>
    <submittedName>
        <fullName evidence="1">Uncharacterized protein</fullName>
    </submittedName>
</protein>
<comment type="caution">
    <text evidence="1">The sequence shown here is derived from an EMBL/GenBank/DDBJ whole genome shotgun (WGS) entry which is preliminary data.</text>
</comment>
<evidence type="ECO:0000313" key="1">
    <source>
        <dbReference type="EMBL" id="KAH9521395.1"/>
    </source>
</evidence>
<keyword evidence="2" id="KW-1185">Reference proteome</keyword>
<dbReference type="EMBL" id="ASGP02000002">
    <property type="protein sequence ID" value="KAH9521395.1"/>
    <property type="molecule type" value="Genomic_DNA"/>
</dbReference>
<proteinExistence type="predicted"/>
<dbReference type="AlphaFoldDB" id="A0A922LAT7"/>
<organism evidence="1 2">
    <name type="scientific">Dermatophagoides farinae</name>
    <name type="common">American house dust mite</name>
    <dbReference type="NCBI Taxonomy" id="6954"/>
    <lineage>
        <taxon>Eukaryota</taxon>
        <taxon>Metazoa</taxon>
        <taxon>Ecdysozoa</taxon>
        <taxon>Arthropoda</taxon>
        <taxon>Chelicerata</taxon>
        <taxon>Arachnida</taxon>
        <taxon>Acari</taxon>
        <taxon>Acariformes</taxon>
        <taxon>Sarcoptiformes</taxon>
        <taxon>Astigmata</taxon>
        <taxon>Psoroptidia</taxon>
        <taxon>Analgoidea</taxon>
        <taxon>Pyroglyphidae</taxon>
        <taxon>Dermatophagoidinae</taxon>
        <taxon>Dermatophagoides</taxon>
    </lineage>
</organism>
<sequence>MLGHLLMINYMETTAVLSRIIVASSAPSPPIRNSSRFDFRSSTLEHCDRWIPENRFPPNMHHPGYADDITALC</sequence>
<gene>
    <name evidence="1" type="ORF">DERF_005057</name>
</gene>
<name>A0A922LAT7_DERFA</name>
<reference evidence="1" key="2">
    <citation type="journal article" date="2022" name="Res Sq">
        <title>Comparative Genomics Reveals Insights into the Divergent Evolution of Astigmatic Mites and Household Pest Adaptations.</title>
        <authorList>
            <person name="Xiong Q."/>
            <person name="Wan A.T.-Y."/>
            <person name="Liu X.-Y."/>
            <person name="Fung C.S.-H."/>
            <person name="Xiao X."/>
            <person name="Malainual N."/>
            <person name="Hou J."/>
            <person name="Wang L."/>
            <person name="Wang M."/>
            <person name="Yang K."/>
            <person name="Cui Y."/>
            <person name="Leung E."/>
            <person name="Nong W."/>
            <person name="Shin S.-K."/>
            <person name="Au S."/>
            <person name="Jeong K.Y."/>
            <person name="Chew F.T."/>
            <person name="Hui J."/>
            <person name="Leung T.F."/>
            <person name="Tungtrongchitr A."/>
            <person name="Zhong N."/>
            <person name="Liu Z."/>
            <person name="Tsui S."/>
        </authorList>
    </citation>
    <scope>NUCLEOTIDE SEQUENCE</scope>
    <source>
        <strain evidence="1">Derf</strain>
        <tissue evidence="1">Whole organism</tissue>
    </source>
</reference>
<accession>A0A922LAT7</accession>
<dbReference type="Proteomes" id="UP000790347">
    <property type="component" value="Unassembled WGS sequence"/>
</dbReference>
<evidence type="ECO:0000313" key="2">
    <source>
        <dbReference type="Proteomes" id="UP000790347"/>
    </source>
</evidence>
<reference evidence="1" key="1">
    <citation type="submission" date="2013-05" db="EMBL/GenBank/DDBJ databases">
        <authorList>
            <person name="Yim A.K.Y."/>
            <person name="Chan T.F."/>
            <person name="Ji K.M."/>
            <person name="Liu X.Y."/>
            <person name="Zhou J.W."/>
            <person name="Li R.Q."/>
            <person name="Yang K.Y."/>
            <person name="Li J."/>
            <person name="Li M."/>
            <person name="Law P.T.W."/>
            <person name="Wu Y.L."/>
            <person name="Cai Z.L."/>
            <person name="Qin H."/>
            <person name="Bao Y."/>
            <person name="Leung R.K.K."/>
            <person name="Ng P.K.S."/>
            <person name="Zou J."/>
            <person name="Zhong X.J."/>
            <person name="Ran P.X."/>
            <person name="Zhong N.S."/>
            <person name="Liu Z.G."/>
            <person name="Tsui S.K.W."/>
        </authorList>
    </citation>
    <scope>NUCLEOTIDE SEQUENCE</scope>
    <source>
        <strain evidence="1">Derf</strain>
        <tissue evidence="1">Whole organism</tissue>
    </source>
</reference>